<feature type="compositionally biased region" description="Acidic residues" evidence="1">
    <location>
        <begin position="137"/>
        <end position="146"/>
    </location>
</feature>
<feature type="region of interest" description="Disordered" evidence="1">
    <location>
        <begin position="136"/>
        <end position="157"/>
    </location>
</feature>
<protein>
    <submittedName>
        <fullName evidence="2">Uncharacterized protein</fullName>
    </submittedName>
</protein>
<gene>
    <name evidence="2" type="ORF">GCM10009663_39100</name>
</gene>
<organism evidence="2 3">
    <name type="scientific">Kitasatospora arboriphila</name>
    <dbReference type="NCBI Taxonomy" id="258052"/>
    <lineage>
        <taxon>Bacteria</taxon>
        <taxon>Bacillati</taxon>
        <taxon>Actinomycetota</taxon>
        <taxon>Actinomycetes</taxon>
        <taxon>Kitasatosporales</taxon>
        <taxon>Streptomycetaceae</taxon>
        <taxon>Kitasatospora</taxon>
    </lineage>
</organism>
<dbReference type="RefSeq" id="WP_344624935.1">
    <property type="nucleotide sequence ID" value="NZ_BAAALD010000036.1"/>
</dbReference>
<reference evidence="3" key="1">
    <citation type="journal article" date="2019" name="Int. J. Syst. Evol. Microbiol.">
        <title>The Global Catalogue of Microorganisms (GCM) 10K type strain sequencing project: providing services to taxonomists for standard genome sequencing and annotation.</title>
        <authorList>
            <consortium name="The Broad Institute Genomics Platform"/>
            <consortium name="The Broad Institute Genome Sequencing Center for Infectious Disease"/>
            <person name="Wu L."/>
            <person name="Ma J."/>
        </authorList>
    </citation>
    <scope>NUCLEOTIDE SEQUENCE [LARGE SCALE GENOMIC DNA]</scope>
    <source>
        <strain evidence="3">JCM 13002</strain>
    </source>
</reference>
<evidence type="ECO:0000313" key="2">
    <source>
        <dbReference type="EMBL" id="GAA1091473.1"/>
    </source>
</evidence>
<dbReference type="EMBL" id="BAAALD010000036">
    <property type="protein sequence ID" value="GAA1091473.1"/>
    <property type="molecule type" value="Genomic_DNA"/>
</dbReference>
<accession>A0ABP4E439</accession>
<comment type="caution">
    <text evidence="2">The sequence shown here is derived from an EMBL/GenBank/DDBJ whole genome shotgun (WGS) entry which is preliminary data.</text>
</comment>
<dbReference type="Proteomes" id="UP001499987">
    <property type="component" value="Unassembled WGS sequence"/>
</dbReference>
<keyword evidence="3" id="KW-1185">Reference proteome</keyword>
<evidence type="ECO:0000256" key="1">
    <source>
        <dbReference type="SAM" id="MobiDB-lite"/>
    </source>
</evidence>
<evidence type="ECO:0000313" key="3">
    <source>
        <dbReference type="Proteomes" id="UP001499987"/>
    </source>
</evidence>
<proteinExistence type="predicted"/>
<name>A0ABP4E439_9ACTN</name>
<sequence length="327" mass="34809">MGLAGRARMPIDGRAVARSRRRRTLAAELFRGSFSAEEEIGRGLLRELPPEARYVSFNSHHGRATGADLLWWWVEPDGRGFGCLIQSRTLTLHAGVWRIGSDRRADADSQLTRLLYTAEHFDLPAALLLHPGRDEAADADADEGADEGATADPVADDRRPCTEAAALLPAFAVRADLRLRAAEAETAGLRFGGLDGPGLLESAVPFAPLLAPGAEPRPPVATDADLARQGVHRRLRPLLTEPQSGAGAVARSVLDALSHHRPCAARAADGTVLDSPGRLPQFDRGALLRHVTAGLRPAVPGYVDRALAGHGPARLARYVAGLVVVPL</sequence>